<dbReference type="SMART" id="SM00033">
    <property type="entry name" value="CH"/>
    <property type="match status" value="1"/>
</dbReference>
<organism evidence="5 6">
    <name type="scientific">Penaeus vannamei</name>
    <name type="common">Whiteleg shrimp</name>
    <name type="synonym">Litopenaeus vannamei</name>
    <dbReference type="NCBI Taxonomy" id="6689"/>
    <lineage>
        <taxon>Eukaryota</taxon>
        <taxon>Metazoa</taxon>
        <taxon>Ecdysozoa</taxon>
        <taxon>Arthropoda</taxon>
        <taxon>Crustacea</taxon>
        <taxon>Multicrustacea</taxon>
        <taxon>Malacostraca</taxon>
        <taxon>Eumalacostraca</taxon>
        <taxon>Eucarida</taxon>
        <taxon>Decapoda</taxon>
        <taxon>Dendrobranchiata</taxon>
        <taxon>Penaeoidea</taxon>
        <taxon>Penaeidae</taxon>
        <taxon>Penaeus</taxon>
    </lineage>
</organism>
<accession>A0A423TP44</accession>
<dbReference type="PANTHER" id="PTHR23167:SF69">
    <property type="entry name" value="FI18193P1"/>
    <property type="match status" value="1"/>
</dbReference>
<name>A0A423TP44_PENVA</name>
<dbReference type="FunFam" id="1.10.418.10:FF:000020">
    <property type="entry name" value="Cytospin-A isoform 1"/>
    <property type="match status" value="1"/>
</dbReference>
<reference evidence="5 6" key="2">
    <citation type="submission" date="2019-01" db="EMBL/GenBank/DDBJ databases">
        <title>The decoding of complex shrimp genome reveals the adaptation for benthos swimmer, frequently molting mechanism and breeding impact on genome.</title>
        <authorList>
            <person name="Sun Y."/>
            <person name="Gao Y."/>
            <person name="Yu Y."/>
        </authorList>
    </citation>
    <scope>NUCLEOTIDE SEQUENCE [LARGE SCALE GENOMIC DNA]</scope>
    <source>
        <tissue evidence="5">Muscle</tissue>
    </source>
</reference>
<dbReference type="Pfam" id="PF00307">
    <property type="entry name" value="CH"/>
    <property type="match status" value="1"/>
</dbReference>
<dbReference type="EMBL" id="QCYY01001415">
    <property type="protein sequence ID" value="ROT78221.1"/>
    <property type="molecule type" value="Genomic_DNA"/>
</dbReference>
<proteinExistence type="inferred from homology"/>
<dbReference type="AlphaFoldDB" id="A0A423TP44"/>
<keyword evidence="2 3" id="KW-0175">Coiled coil</keyword>
<dbReference type="Gene3D" id="1.10.418.10">
    <property type="entry name" value="Calponin-like domain"/>
    <property type="match status" value="1"/>
</dbReference>
<dbReference type="SUPFAM" id="SSF47576">
    <property type="entry name" value="Calponin-homology domain, CH-domain"/>
    <property type="match status" value="1"/>
</dbReference>
<comment type="caution">
    <text evidence="5">The sequence shown here is derived from an EMBL/GenBank/DDBJ whole genome shotgun (WGS) entry which is preliminary data.</text>
</comment>
<dbReference type="PROSITE" id="PS50021">
    <property type="entry name" value="CH"/>
    <property type="match status" value="1"/>
</dbReference>
<evidence type="ECO:0000313" key="6">
    <source>
        <dbReference type="Proteomes" id="UP000283509"/>
    </source>
</evidence>
<dbReference type="PANTHER" id="PTHR23167">
    <property type="entry name" value="CALPONIN HOMOLOGY DOMAIN-CONTAINING PROTEIN DDB_G0272472-RELATED"/>
    <property type="match status" value="1"/>
</dbReference>
<protein>
    <submittedName>
        <fullName evidence="5">Cytospin-A</fullName>
    </submittedName>
</protein>
<dbReference type="InterPro" id="IPR001715">
    <property type="entry name" value="CH_dom"/>
</dbReference>
<feature type="domain" description="Calponin-homology (CH)" evidence="4">
    <location>
        <begin position="384"/>
        <end position="489"/>
    </location>
</feature>
<comment type="similarity">
    <text evidence="1">Belongs to the cytospin-A family.</text>
</comment>
<feature type="coiled-coil region" evidence="3">
    <location>
        <begin position="4"/>
        <end position="296"/>
    </location>
</feature>
<reference evidence="5 6" key="1">
    <citation type="submission" date="2018-04" db="EMBL/GenBank/DDBJ databases">
        <authorList>
            <person name="Zhang X."/>
            <person name="Yuan J."/>
            <person name="Li F."/>
            <person name="Xiang J."/>
        </authorList>
    </citation>
    <scope>NUCLEOTIDE SEQUENCE [LARGE SCALE GENOMIC DNA]</scope>
    <source>
        <tissue evidence="5">Muscle</tissue>
    </source>
</reference>
<keyword evidence="6" id="KW-1185">Reference proteome</keyword>
<sequence>MELLKSAQEDRELLQIKQEELEQQITTTKEAEERFHHNSQLIRDRMKVLESMVETANNEKKAIETQLAESQEAVKATEMENARLQAAVDSAKEKITELEAAVISGEKSELADLLERVRQEKDLLEKENAALQQKASAMACENERLKDQISSLQDELMVARNNARTQLEDAGWRKAQLEEERHHLEEETEVLRATMEDLKLTCQHHLEDKRDLKASLSESQKKLHEALEKLNEKERCFSEERAQFSKQVEEWEQFQSDLLMTVRVANDFKTEAQHDLERLTQENTVLRDRLKQLGQDLEKAKGPLLKELILRVSSVVVPLHHLKTQLTDKNSGKISSMNPGENVAKPISILSNKLDHSVRRNSYGQISAVVDKKDPLASLAQGGGSKRNALLKWCQNKTIGYSNVDITNFSSSWNDGLALCALMDTYIPDKICYKSLSPSNKRQNFEVAISAAESVGVPNTLDVSDMITSERPNWQTVYNYVTSIFCHFET</sequence>
<evidence type="ECO:0000256" key="1">
    <source>
        <dbReference type="ARBA" id="ARBA00009452"/>
    </source>
</evidence>
<dbReference type="InterPro" id="IPR050540">
    <property type="entry name" value="F-actin_Monoox_Mical"/>
</dbReference>
<evidence type="ECO:0000313" key="5">
    <source>
        <dbReference type="EMBL" id="ROT78221.1"/>
    </source>
</evidence>
<dbReference type="InterPro" id="IPR036872">
    <property type="entry name" value="CH_dom_sf"/>
</dbReference>
<evidence type="ECO:0000259" key="4">
    <source>
        <dbReference type="PROSITE" id="PS50021"/>
    </source>
</evidence>
<evidence type="ECO:0000256" key="2">
    <source>
        <dbReference type="ARBA" id="ARBA00023054"/>
    </source>
</evidence>
<dbReference type="Proteomes" id="UP000283509">
    <property type="component" value="Unassembled WGS sequence"/>
</dbReference>
<dbReference type="OrthoDB" id="10017054at2759"/>
<gene>
    <name evidence="5" type="ORF">C7M84_003066</name>
</gene>
<evidence type="ECO:0000256" key="3">
    <source>
        <dbReference type="SAM" id="Coils"/>
    </source>
</evidence>